<evidence type="ECO:0008006" key="3">
    <source>
        <dbReference type="Google" id="ProtNLM"/>
    </source>
</evidence>
<reference evidence="1 2" key="1">
    <citation type="submission" date="2017-07" db="EMBL/GenBank/DDBJ databases">
        <title>Isolation and whole genome analysis of endospore-forming bacteria from heroin.</title>
        <authorList>
            <person name="Kalinowski J."/>
            <person name="Ahrens B."/>
            <person name="Al-Dilaimi A."/>
            <person name="Winkler A."/>
            <person name="Wibberg D."/>
            <person name="Schleenbecker U."/>
            <person name="Ruckert C."/>
            <person name="Wolfel R."/>
            <person name="Grass G."/>
        </authorList>
    </citation>
    <scope>NUCLEOTIDE SEQUENCE [LARGE SCALE GENOMIC DNA]</scope>
    <source>
        <strain evidence="1 2">7537-G1</strain>
    </source>
</reference>
<dbReference type="OrthoDB" id="277550at2"/>
<organism evidence="1 2">
    <name type="scientific">Paenibacillus campinasensis</name>
    <dbReference type="NCBI Taxonomy" id="66347"/>
    <lineage>
        <taxon>Bacteria</taxon>
        <taxon>Bacillati</taxon>
        <taxon>Bacillota</taxon>
        <taxon>Bacilli</taxon>
        <taxon>Bacillales</taxon>
        <taxon>Paenibacillaceae</taxon>
        <taxon>Paenibacillus</taxon>
    </lineage>
</organism>
<sequence length="312" mass="35296">MNASHVKALIEEEQDFGFARVYAAELIYKKKPVLDPETLQRNMERYTGQVSAPEPEGLTPSIEYHAQRENIQKEQLLHYFHLDYMVQYAEGELPAQTSLIPISQRPISKYESSIQHSRHWPEAAAVMKESSYTWLLVDLMASGLEPKSRLQLFTDALLAVLETAPADAIYFRESDKLVEPAAWIAAVQKGDLLYGAMNIRFFPMQHGEHARKEMLMDSIGLAALGIPDVQCHFYDLDPDEVASRLTSFGHDLFEHGKLISVLGASSVPPLPGARQWRYEHQYALAAPHRVVVDLDPGDPYYAGRRNQPHGNR</sequence>
<comment type="caution">
    <text evidence="1">The sequence shown here is derived from an EMBL/GenBank/DDBJ whole genome shotgun (WGS) entry which is preliminary data.</text>
</comment>
<evidence type="ECO:0000313" key="1">
    <source>
        <dbReference type="EMBL" id="PAD79579.1"/>
    </source>
</evidence>
<name>A0A268F2J7_9BACL</name>
<gene>
    <name evidence="1" type="ORF">CHH67_03635</name>
</gene>
<evidence type="ECO:0000313" key="2">
    <source>
        <dbReference type="Proteomes" id="UP000215596"/>
    </source>
</evidence>
<dbReference type="AlphaFoldDB" id="A0A268F2J7"/>
<proteinExistence type="predicted"/>
<accession>A0A268F2J7</accession>
<protein>
    <recommendedName>
        <fullName evidence="3">DUF4261 domain-containing protein</fullName>
    </recommendedName>
</protein>
<dbReference type="Proteomes" id="UP000215596">
    <property type="component" value="Unassembled WGS sequence"/>
</dbReference>
<dbReference type="EMBL" id="NPBY01000011">
    <property type="protein sequence ID" value="PAD79579.1"/>
    <property type="molecule type" value="Genomic_DNA"/>
</dbReference>